<dbReference type="Proteomes" id="UP001318040">
    <property type="component" value="Chromosome 27"/>
</dbReference>
<dbReference type="Pfam" id="PF12736">
    <property type="entry name" value="CABIT"/>
    <property type="match status" value="2"/>
</dbReference>
<reference evidence="5" key="1">
    <citation type="submission" date="2025-08" db="UniProtKB">
        <authorList>
            <consortium name="RefSeq"/>
        </authorList>
    </citation>
    <scope>IDENTIFICATION</scope>
    <source>
        <tissue evidence="5">Sperm</tissue>
    </source>
</reference>
<dbReference type="PANTHER" id="PTHR15215:SF0">
    <property type="match status" value="1"/>
</dbReference>
<accession>A0AAJ7X1H0</accession>
<evidence type="ECO:0000256" key="2">
    <source>
        <dbReference type="SAM" id="MobiDB-lite"/>
    </source>
</evidence>
<dbReference type="RefSeq" id="XP_032817836.1">
    <property type="nucleotide sequence ID" value="XM_032961945.1"/>
</dbReference>
<evidence type="ECO:0000256" key="1">
    <source>
        <dbReference type="ARBA" id="ARBA00006414"/>
    </source>
</evidence>
<proteinExistence type="inferred from homology"/>
<sequence>MGGSEITLSNGDVIRITKIKLDKILVKVVAMDGKECIVPRGIIMEIPTDYTGLFQIQPSKRIYATFEDIAECYKLARRGGWHLAFHASVEIRAGDVTVKAGERLVPLALEERHGEGGHRDHDDDDADPPCVRWRCERKGRGGGGAGATLLLPLRFKGDFYEARDNGHYTLLEVIHWRLLQDGTRMVRPLTSTQGVQHLPSGFQGVLKLTARSSIVGFVNGEFPALRRLGLEVPSNTAAVASRQLGRSSADGVKLGTMEQFQSKHFDKECCRGRLAVQCTAPLFCAPCLSDAMGEVIVPSNLDVEVRDVTEEYRQKTFVMPVTLVEIFKYPADRFPLSVLVLEAQRCYSSCPKVKFEVGAQFTVHRAMEVRKVLVTRERLALPPQNFLVPLFYHGLVTKRPRVFCSTFDIDAAWAKGDEDLEVRATMDYKADHEELGSLAQGDRLTVRGRELLRIKSNDRYEELETLRCLRSAPSGAPHAAAVVHLPLYVQGSFVEVVKEQRRLSLAQVVEDGPIPVNVKVVAGDPLLPDDPLASSSITVEGHFEDPCLIVSGEIAAGCFEIPINRVHMKVQVLEKGSTWPVPPPQMNLEKVPSYFLSNFRGINSANKGCPPVPMRFTRDKAISKERGPATSGKDGQSSPLELSTPNVAERSGSLKIQTTAGEDMGRAASGSDDDDDYEDVYVEAEPSQSEASRDSDDSYSDIGLPSETMEFIIAQEAASRAQEDFREDDKNVYTNIVTIGGKKGPCK</sequence>
<feature type="domain" description="CABIT" evidence="3">
    <location>
        <begin position="348"/>
        <end position="574"/>
    </location>
</feature>
<feature type="domain" description="CABIT" evidence="3">
    <location>
        <begin position="7"/>
        <end position="312"/>
    </location>
</feature>
<dbReference type="AlphaFoldDB" id="A0AAJ7X1H0"/>
<dbReference type="PANTHER" id="PTHR15215">
    <property type="entry name" value="CABIT DOMAIN-CONTAINING PROTEIN"/>
    <property type="match status" value="1"/>
</dbReference>
<dbReference type="InterPro" id="IPR025946">
    <property type="entry name" value="CABIT_dom"/>
</dbReference>
<evidence type="ECO:0000313" key="5">
    <source>
        <dbReference type="RefSeq" id="XP_032817836.1"/>
    </source>
</evidence>
<dbReference type="GO" id="GO:0050852">
    <property type="term" value="P:T cell receptor signaling pathway"/>
    <property type="evidence" value="ECO:0007669"/>
    <property type="project" value="TreeGrafter"/>
</dbReference>
<dbReference type="CTD" id="387357"/>
<evidence type="ECO:0000259" key="3">
    <source>
        <dbReference type="Pfam" id="PF12736"/>
    </source>
</evidence>
<feature type="compositionally biased region" description="Acidic residues" evidence="2">
    <location>
        <begin position="671"/>
        <end position="682"/>
    </location>
</feature>
<feature type="region of interest" description="Disordered" evidence="2">
    <location>
        <begin position="623"/>
        <end position="706"/>
    </location>
</feature>
<evidence type="ECO:0000313" key="4">
    <source>
        <dbReference type="Proteomes" id="UP001318040"/>
    </source>
</evidence>
<organism evidence="4 5">
    <name type="scientific">Petromyzon marinus</name>
    <name type="common">Sea lamprey</name>
    <dbReference type="NCBI Taxonomy" id="7757"/>
    <lineage>
        <taxon>Eukaryota</taxon>
        <taxon>Metazoa</taxon>
        <taxon>Chordata</taxon>
        <taxon>Craniata</taxon>
        <taxon>Vertebrata</taxon>
        <taxon>Cyclostomata</taxon>
        <taxon>Hyperoartia</taxon>
        <taxon>Petromyzontiformes</taxon>
        <taxon>Petromyzontidae</taxon>
        <taxon>Petromyzon</taxon>
    </lineage>
</organism>
<comment type="similarity">
    <text evidence="1">Belongs to the themis family.</text>
</comment>
<dbReference type="KEGG" id="pmrn:116946714"/>
<name>A0AAJ7X1H0_PETMA</name>
<gene>
    <name evidence="5" type="primary">LOC116946714</name>
</gene>
<keyword evidence="4" id="KW-1185">Reference proteome</keyword>
<dbReference type="GO" id="GO:0005634">
    <property type="term" value="C:nucleus"/>
    <property type="evidence" value="ECO:0007669"/>
    <property type="project" value="TreeGrafter"/>
</dbReference>
<dbReference type="InterPro" id="IPR039671">
    <property type="entry name" value="THEMIS"/>
</dbReference>
<feature type="compositionally biased region" description="Polar residues" evidence="2">
    <location>
        <begin position="633"/>
        <end position="646"/>
    </location>
</feature>
<dbReference type="GO" id="GO:0005737">
    <property type="term" value="C:cytoplasm"/>
    <property type="evidence" value="ECO:0007669"/>
    <property type="project" value="TreeGrafter"/>
</dbReference>
<protein>
    <submittedName>
        <fullName evidence="5">Uncharacterized protein LOC116946714</fullName>
    </submittedName>
</protein>